<dbReference type="EMBL" id="BIFR01000001">
    <property type="protein sequence ID" value="GCE13315.1"/>
    <property type="molecule type" value="Genomic_DNA"/>
</dbReference>
<protein>
    <submittedName>
        <fullName evidence="1">Uncharacterized protein</fullName>
    </submittedName>
</protein>
<reference evidence="2" key="1">
    <citation type="submission" date="2018-12" db="EMBL/GenBank/DDBJ databases">
        <title>Tengunoibacter tsumagoiensis gen. nov., sp. nov., Dictyobacter kobayashii sp. nov., D. alpinus sp. nov., and D. joshuensis sp. nov. and description of Dictyobacteraceae fam. nov. within the order Ktedonobacterales isolated from Tengu-no-mugimeshi.</title>
        <authorList>
            <person name="Wang C.M."/>
            <person name="Zheng Y."/>
            <person name="Sakai Y."/>
            <person name="Toyoda A."/>
            <person name="Minakuchi Y."/>
            <person name="Abe K."/>
            <person name="Yokota A."/>
            <person name="Yabe S."/>
        </authorList>
    </citation>
    <scope>NUCLEOTIDE SEQUENCE [LARGE SCALE GENOMIC DNA]</scope>
    <source>
        <strain evidence="2">Uno3</strain>
    </source>
</reference>
<evidence type="ECO:0000313" key="2">
    <source>
        <dbReference type="Proteomes" id="UP000287352"/>
    </source>
</evidence>
<accession>A0A402A2N5</accession>
<dbReference type="OrthoDB" id="150414at2"/>
<comment type="caution">
    <text evidence="1">The sequence shown here is derived from an EMBL/GenBank/DDBJ whole genome shotgun (WGS) entry which is preliminary data.</text>
</comment>
<dbReference type="Proteomes" id="UP000287352">
    <property type="component" value="Unassembled WGS sequence"/>
</dbReference>
<sequence>MIVRIHGFDWGAYTERVMPAFARWLVDGDSSFVSELYQQTQNAREESFLPAPLRPVCSWPRAQTFVKQLPRGTHTLPEYQALCTPTLYTPLSDSYIHRHPPQLYQQSEALRVIWGALVTEYCQSWFTLPSPQQEVSQPAHASSTPALSRHEMISFLHAAGLKDLAQEIKERATEPLLLEDEDAEEIEEVMKDERSLGVNIGNQPGILHLRGWLASTSIRSMALFELLACGRRRMPFGYRANEPYENIIGYLTPEELWQLSDSLKLAIPPTAAQAEEDYALFRLQQHIPAEFRLLDEVLPTHAETFLMALRLAAQYGLGLLCTVG</sequence>
<proteinExistence type="predicted"/>
<dbReference type="AlphaFoldDB" id="A0A402A2N5"/>
<gene>
    <name evidence="1" type="ORF">KTT_31740</name>
</gene>
<keyword evidence="2" id="KW-1185">Reference proteome</keyword>
<name>A0A402A2N5_9CHLR</name>
<evidence type="ECO:0000313" key="1">
    <source>
        <dbReference type="EMBL" id="GCE13315.1"/>
    </source>
</evidence>
<dbReference type="RefSeq" id="WP_126580853.1">
    <property type="nucleotide sequence ID" value="NZ_BIFR01000001.1"/>
</dbReference>
<organism evidence="1 2">
    <name type="scientific">Tengunoibacter tsumagoiensis</name>
    <dbReference type="NCBI Taxonomy" id="2014871"/>
    <lineage>
        <taxon>Bacteria</taxon>
        <taxon>Bacillati</taxon>
        <taxon>Chloroflexota</taxon>
        <taxon>Ktedonobacteria</taxon>
        <taxon>Ktedonobacterales</taxon>
        <taxon>Dictyobacteraceae</taxon>
        <taxon>Tengunoibacter</taxon>
    </lineage>
</organism>